<dbReference type="AlphaFoldDB" id="A0A7C1BEE0"/>
<dbReference type="InterPro" id="IPR045076">
    <property type="entry name" value="MutS"/>
</dbReference>
<dbReference type="InterPro" id="IPR005747">
    <property type="entry name" value="MutS2"/>
</dbReference>
<reference evidence="7" key="1">
    <citation type="journal article" date="2020" name="mSystems">
        <title>Genome- and Community-Level Interaction Insights into Carbon Utilization and Element Cycling Functions of Hydrothermarchaeota in Hydrothermal Sediment.</title>
        <authorList>
            <person name="Zhou Z."/>
            <person name="Liu Y."/>
            <person name="Xu W."/>
            <person name="Pan J."/>
            <person name="Luo Z.H."/>
            <person name="Li M."/>
        </authorList>
    </citation>
    <scope>NUCLEOTIDE SEQUENCE [LARGE SCALE GENOMIC DNA]</scope>
    <source>
        <strain evidence="7">HyVt-237</strain>
    </source>
</reference>
<dbReference type="NCBIfam" id="TIGR01069">
    <property type="entry name" value="mutS2"/>
    <property type="match status" value="1"/>
</dbReference>
<evidence type="ECO:0000313" key="7">
    <source>
        <dbReference type="EMBL" id="HDM90563.1"/>
    </source>
</evidence>
<keyword evidence="2" id="KW-0067">ATP-binding</keyword>
<feature type="coiled-coil region" evidence="4">
    <location>
        <begin position="218"/>
        <end position="246"/>
    </location>
</feature>
<dbReference type="GO" id="GO:0016887">
    <property type="term" value="F:ATP hydrolysis activity"/>
    <property type="evidence" value="ECO:0007669"/>
    <property type="project" value="InterPro"/>
</dbReference>
<organism evidence="7">
    <name type="scientific">candidate division WOR-3 bacterium</name>
    <dbReference type="NCBI Taxonomy" id="2052148"/>
    <lineage>
        <taxon>Bacteria</taxon>
        <taxon>Bacteria division WOR-3</taxon>
    </lineage>
</organism>
<protein>
    <recommendedName>
        <fullName evidence="8">Endonuclease MutS2</fullName>
    </recommendedName>
</protein>
<gene>
    <name evidence="7" type="ORF">ENG67_05085</name>
</gene>
<evidence type="ECO:0008006" key="8">
    <source>
        <dbReference type="Google" id="ProtNLM"/>
    </source>
</evidence>
<keyword evidence="3" id="KW-0238">DNA-binding</keyword>
<accession>A0A7C1BEE0</accession>
<dbReference type="Gene3D" id="3.40.50.300">
    <property type="entry name" value="P-loop containing nucleotide triphosphate hydrolases"/>
    <property type="match status" value="1"/>
</dbReference>
<dbReference type="InterPro" id="IPR036187">
    <property type="entry name" value="DNA_mismatch_repair_MutS_sf"/>
</dbReference>
<feature type="domain" description="DNA mismatch repair protein MutS core" evidence="5">
    <location>
        <begin position="7"/>
        <end position="303"/>
    </location>
</feature>
<feature type="domain" description="DNA mismatch repair proteins mutS family" evidence="6">
    <location>
        <begin position="320"/>
        <end position="505"/>
    </location>
</feature>
<dbReference type="SUPFAM" id="SSF48334">
    <property type="entry name" value="DNA repair protein MutS, domain III"/>
    <property type="match status" value="1"/>
</dbReference>
<keyword evidence="4" id="KW-0175">Coiled coil</keyword>
<dbReference type="InterPro" id="IPR000432">
    <property type="entry name" value="DNA_mismatch_repair_MutS_C"/>
</dbReference>
<dbReference type="Proteomes" id="UP000885931">
    <property type="component" value="Unassembled WGS sequence"/>
</dbReference>
<dbReference type="InterPro" id="IPR007696">
    <property type="entry name" value="DNA_mismatch_repair_MutS_core"/>
</dbReference>
<dbReference type="GO" id="GO:0004519">
    <property type="term" value="F:endonuclease activity"/>
    <property type="evidence" value="ECO:0007669"/>
    <property type="project" value="InterPro"/>
</dbReference>
<dbReference type="GO" id="GO:0045910">
    <property type="term" value="P:negative regulation of DNA recombination"/>
    <property type="evidence" value="ECO:0007669"/>
    <property type="project" value="InterPro"/>
</dbReference>
<dbReference type="PIRSF" id="PIRSF005814">
    <property type="entry name" value="MutS_YshD"/>
    <property type="match status" value="1"/>
</dbReference>
<feature type="coiled-coil region" evidence="4">
    <location>
        <begin position="497"/>
        <end position="598"/>
    </location>
</feature>
<dbReference type="Pfam" id="PF00488">
    <property type="entry name" value="MutS_V"/>
    <property type="match status" value="1"/>
</dbReference>
<evidence type="ECO:0000259" key="5">
    <source>
        <dbReference type="SMART" id="SM00533"/>
    </source>
</evidence>
<dbReference type="EMBL" id="DRBW01000191">
    <property type="protein sequence ID" value="HDM90563.1"/>
    <property type="molecule type" value="Genomic_DNA"/>
</dbReference>
<dbReference type="PANTHER" id="PTHR48466:SF2">
    <property type="entry name" value="OS10G0509000 PROTEIN"/>
    <property type="match status" value="1"/>
</dbReference>
<dbReference type="GO" id="GO:0030983">
    <property type="term" value="F:mismatched DNA binding"/>
    <property type="evidence" value="ECO:0007669"/>
    <property type="project" value="InterPro"/>
</dbReference>
<proteinExistence type="predicted"/>
<dbReference type="SUPFAM" id="SSF52540">
    <property type="entry name" value="P-loop containing nucleoside triphosphate hydrolases"/>
    <property type="match status" value="1"/>
</dbReference>
<evidence type="ECO:0000256" key="2">
    <source>
        <dbReference type="ARBA" id="ARBA00022840"/>
    </source>
</evidence>
<evidence type="ECO:0000256" key="4">
    <source>
        <dbReference type="SAM" id="Coils"/>
    </source>
</evidence>
<dbReference type="GO" id="GO:0006298">
    <property type="term" value="P:mismatch repair"/>
    <property type="evidence" value="ECO:0007669"/>
    <property type="project" value="InterPro"/>
</dbReference>
<dbReference type="SMART" id="SM00534">
    <property type="entry name" value="MUTSac"/>
    <property type="match status" value="1"/>
</dbReference>
<name>A0A7C1BEE0_UNCW3</name>
<comment type="caution">
    <text evidence="7">The sequence shown here is derived from an EMBL/GenBank/DDBJ whole genome shotgun (WGS) entry which is preliminary data.</text>
</comment>
<evidence type="ECO:0000256" key="1">
    <source>
        <dbReference type="ARBA" id="ARBA00022741"/>
    </source>
</evidence>
<dbReference type="SMART" id="SM00533">
    <property type="entry name" value="MUTSd"/>
    <property type="match status" value="1"/>
</dbReference>
<dbReference type="GO" id="GO:0140664">
    <property type="term" value="F:ATP-dependent DNA damage sensor activity"/>
    <property type="evidence" value="ECO:0007669"/>
    <property type="project" value="InterPro"/>
</dbReference>
<dbReference type="GO" id="GO:0005524">
    <property type="term" value="F:ATP binding"/>
    <property type="evidence" value="ECO:0007669"/>
    <property type="project" value="UniProtKB-KW"/>
</dbReference>
<dbReference type="PANTHER" id="PTHR48466">
    <property type="entry name" value="OS10G0509000 PROTEIN-RELATED"/>
    <property type="match status" value="1"/>
</dbReference>
<evidence type="ECO:0000256" key="3">
    <source>
        <dbReference type="ARBA" id="ARBA00023125"/>
    </source>
</evidence>
<dbReference type="InterPro" id="IPR027417">
    <property type="entry name" value="P-loop_NTPase"/>
</dbReference>
<sequence length="654" mass="74223">MNSREKLEFRELLGQLGRFVISPAGRERLSYVGPKNSILEIERALERVREMASLLDKGVFFDFSGIPDLSSIIAKARTGAFLTPSELYSLSLFIEKVHEIYQKLMGTALEEVLADPYILLGLMREIRSKIDEEGEVVDTASEALYKIRSERRKKRREIIALMEGLLDRYDRKGLLRDRVITIKNGRMVLPFKSHVRIKGVVHGFSNTEETVYIEPFEVIEAQNRLVRVEEEEREEVERILRELAEKVSGSAGFIGELYGQIGEVEVIYASAQFMREVDGTIPRINRDGRIYLKKARHPLLLKSLGEDRVVPLDFRMDGDLEVFLISGPNAGGKTVVLKTVGLLTLMAASGLPVPAQEADLFIPGEIYAIGFEDEQDILRGESSFTAILSDIKELLEKGEKGDLALLDEFLASTDPTEGAALAFAVLKYLVDRGIKVIANTHLNPLKTLVSREPSMENATMEFDPVTRTPTYRLIPGEIGYSHALDIARRTGFPPELLSEAEGLIEGIEGELKRHIEELRKAEEEYSRKLREIEEREEKLREKEESFEKRAKLKARAIVDRAMKEVEVLLEEIRKEKKLEEKLKKAKKTREVLKQKKEEFDIYGEPAKEIVPGRLYRVKPLGFVGELVEIKEGSVVLKVGRQKVEVKEGTLFEVK</sequence>
<keyword evidence="1" id="KW-0547">Nucleotide-binding</keyword>
<evidence type="ECO:0000259" key="6">
    <source>
        <dbReference type="SMART" id="SM00534"/>
    </source>
</evidence>